<dbReference type="STRING" id="104623.Ser39006_02973"/>
<dbReference type="GO" id="GO:0015087">
    <property type="term" value="F:cobalt ion transmembrane transporter activity"/>
    <property type="evidence" value="ECO:0007669"/>
    <property type="project" value="TreeGrafter"/>
</dbReference>
<keyword evidence="9 11" id="KW-0406">Ion transport</keyword>
<keyword evidence="6 11" id="KW-0812">Transmembrane</keyword>
<dbReference type="PANTHER" id="PTHR46494:SF3">
    <property type="entry name" value="ZINC TRANSPORT PROTEIN ZNTB"/>
    <property type="match status" value="1"/>
</dbReference>
<dbReference type="Gene3D" id="1.20.58.340">
    <property type="entry name" value="Magnesium transport protein CorA, transmembrane region"/>
    <property type="match status" value="2"/>
</dbReference>
<evidence type="ECO:0000256" key="11">
    <source>
        <dbReference type="HAMAP-Rule" id="MF_01565"/>
    </source>
</evidence>
<comment type="catalytic activity">
    <reaction evidence="11">
        <text>Zn(2+)(out) + H(+)(out) = Zn(2+)(in) + H(+)(in)</text>
        <dbReference type="Rhea" id="RHEA:71195"/>
        <dbReference type="ChEBI" id="CHEBI:15378"/>
        <dbReference type="ChEBI" id="CHEBI:29105"/>
    </reaction>
</comment>
<reference evidence="13 14" key="1">
    <citation type="journal article" date="2013" name="Genome Announc.">
        <title>Draft genome sequence of Serratia sp. strain ATCC 39006, a model bacterium for analysis of the biosynthesis and regulation of prodigiosin, a carbapenem, and gas vesicles.</title>
        <authorList>
            <person name="Fineran P.C."/>
            <person name="Iglesias Cans M.C."/>
            <person name="Ramsay J.P."/>
            <person name="Wilf N.M."/>
            <person name="Cossyleon D."/>
            <person name="McNeil M.B."/>
            <person name="Williamson N.R."/>
            <person name="Monson R.E."/>
            <person name="Becher S.A."/>
            <person name="Stanton J.A."/>
            <person name="Brugger K."/>
            <person name="Brown S.D."/>
            <person name="Salmond G.P."/>
        </authorList>
    </citation>
    <scope>NUCLEOTIDE SEQUENCE [LARGE SCALE GENOMIC DNA]</scope>
    <source>
        <strain evidence="13">ATCC 39006</strain>
        <strain evidence="14">ATCC 39006 / SC 11482</strain>
    </source>
</reference>
<evidence type="ECO:0000256" key="1">
    <source>
        <dbReference type="ARBA" id="ARBA00004651"/>
    </source>
</evidence>
<keyword evidence="5 11" id="KW-0997">Cell inner membrane</keyword>
<keyword evidence="10 11" id="KW-0472">Membrane</keyword>
<evidence type="ECO:0000256" key="4">
    <source>
        <dbReference type="ARBA" id="ARBA00022475"/>
    </source>
</evidence>
<reference evidence="12 15" key="3">
    <citation type="submission" date="2017-11" db="EMBL/GenBank/DDBJ databases">
        <title>Complete genome sequence of Serratia sp. ATCC 39006 LacA.</title>
        <authorList>
            <person name="Hampton H.G."/>
            <person name="Jackson S.A."/>
            <person name="Jauregui R."/>
            <person name="Poulter G.T.M."/>
            <person name="Salmond G.P.C."/>
            <person name="Fineran P.C."/>
        </authorList>
    </citation>
    <scope>NUCLEOTIDE SEQUENCE [LARGE SCALE GENOMIC DNA]</scope>
    <source>
        <strain evidence="12 15">ATCC 39006</strain>
    </source>
</reference>
<dbReference type="InterPro" id="IPR002523">
    <property type="entry name" value="MgTranspt_CorA/ZnTranspt_ZntB"/>
</dbReference>
<dbReference type="KEGG" id="serq:CWC46_12480"/>
<dbReference type="GO" id="GO:0015095">
    <property type="term" value="F:magnesium ion transmembrane transporter activity"/>
    <property type="evidence" value="ECO:0007669"/>
    <property type="project" value="TreeGrafter"/>
</dbReference>
<dbReference type="CDD" id="cd12833">
    <property type="entry name" value="ZntB-like_1"/>
    <property type="match status" value="1"/>
</dbReference>
<dbReference type="GO" id="GO:0000287">
    <property type="term" value="F:magnesium ion binding"/>
    <property type="evidence" value="ECO:0007669"/>
    <property type="project" value="TreeGrafter"/>
</dbReference>
<dbReference type="KEGG" id="sera:Ser39006_012485"/>
<reference evidence="13" key="4">
    <citation type="submission" date="2017-11" db="EMBL/GenBank/DDBJ databases">
        <title>Complete genome sequence of Serratia sp. ATCC 39006.</title>
        <authorList>
            <person name="Hampton H.G."/>
            <person name="Jackson S.A."/>
            <person name="Jauregui R."/>
            <person name="Poulter G.T.M."/>
            <person name="Salmond G.P.C."/>
            <person name="Fineran P.C."/>
        </authorList>
    </citation>
    <scope>NUCLEOTIDE SEQUENCE</scope>
    <source>
        <strain evidence="13">ATCC 39006</strain>
    </source>
</reference>
<dbReference type="AlphaFoldDB" id="A0A2I5TJX3"/>
<dbReference type="InterPro" id="IPR045863">
    <property type="entry name" value="CorA_TM1_TM2"/>
</dbReference>
<dbReference type="EMBL" id="CP025084">
    <property type="protein sequence ID" value="AUH04874.1"/>
    <property type="molecule type" value="Genomic_DNA"/>
</dbReference>
<dbReference type="Gene3D" id="3.30.460.20">
    <property type="entry name" value="CorA soluble domain-like"/>
    <property type="match status" value="1"/>
</dbReference>
<dbReference type="GO" id="GO:0050897">
    <property type="term" value="F:cobalt ion binding"/>
    <property type="evidence" value="ECO:0007669"/>
    <property type="project" value="TreeGrafter"/>
</dbReference>
<dbReference type="SUPFAM" id="SSF144083">
    <property type="entry name" value="Magnesium transport protein CorA, transmembrane region"/>
    <property type="match status" value="1"/>
</dbReference>
<dbReference type="NCBIfam" id="NF007092">
    <property type="entry name" value="PRK09546.1"/>
    <property type="match status" value="1"/>
</dbReference>
<sequence>MVAIEGKSLQQTGAVHAYQLDGDGGVMPIGEHGTLSSTKPCWLHLDSTQPDSIRWLNETTLLPDSIRSALAGESARPRVSRLGEGIMITLRSINYNANARPDQLVAIRVFITDQLIVSTRRRKVAAIDEVVDDLKNGNGPTDSGSWLVSIAEALTDDTSEFIDDLHERIINLEDSLLDENIPPRGQLALIRKQLIVMRRYMTPQRDIFSRLSSEHLPWIQDDDRHRMKEIASRLGRGLDDLDASIARTAVIADEITALMTDALNRRTYTMSLLAMVFLPSTFLTGLFGVNLGGIPGAGNHWGFAAFCLMLVMLVFGVTWWLKRSKWL</sequence>
<reference evidence="13" key="2">
    <citation type="submission" date="2013-09" db="EMBL/GenBank/DDBJ databases">
        <authorList>
            <person name="Wang G."/>
            <person name="Yang Y."/>
            <person name="Su Y."/>
        </authorList>
    </citation>
    <scope>NUCLEOTIDE SEQUENCE</scope>
    <source>
        <strain evidence="13">ATCC 39006</strain>
    </source>
</reference>
<evidence type="ECO:0000256" key="6">
    <source>
        <dbReference type="ARBA" id="ARBA00022692"/>
    </source>
</evidence>
<keyword evidence="7 11" id="KW-0862">Zinc</keyword>
<dbReference type="SUPFAM" id="SSF143865">
    <property type="entry name" value="CorA soluble domain-like"/>
    <property type="match status" value="1"/>
</dbReference>
<evidence type="ECO:0000256" key="9">
    <source>
        <dbReference type="ARBA" id="ARBA00023065"/>
    </source>
</evidence>
<evidence type="ECO:0000313" key="13">
    <source>
        <dbReference type="EMBL" id="AUH04874.1"/>
    </source>
</evidence>
<proteinExistence type="inferred from homology"/>
<evidence type="ECO:0000256" key="7">
    <source>
        <dbReference type="ARBA" id="ARBA00022833"/>
    </source>
</evidence>
<dbReference type="RefSeq" id="WP_021016236.1">
    <property type="nucleotide sequence ID" value="NZ_CP025084.1"/>
</dbReference>
<comment type="similarity">
    <text evidence="2 11">Belongs to the CorA metal ion transporter (MIT) (TC 1.A.35) family.</text>
</comment>
<comment type="function">
    <text evidence="11">Zinc transporter. Acts as a Zn(2+):proton symporter, which likely mediates zinc ion uptake.</text>
</comment>
<evidence type="ECO:0000313" key="15">
    <source>
        <dbReference type="Proteomes" id="UP000233778"/>
    </source>
</evidence>
<dbReference type="OrthoDB" id="9803484at2"/>
<dbReference type="GO" id="GO:0005385">
    <property type="term" value="F:zinc ion transmembrane transporter activity"/>
    <property type="evidence" value="ECO:0007669"/>
    <property type="project" value="UniProtKB-UniRule"/>
</dbReference>
<evidence type="ECO:0000256" key="8">
    <source>
        <dbReference type="ARBA" id="ARBA00022989"/>
    </source>
</evidence>
<dbReference type="GO" id="GO:0005886">
    <property type="term" value="C:plasma membrane"/>
    <property type="evidence" value="ECO:0007669"/>
    <property type="project" value="UniProtKB-SubCell"/>
</dbReference>
<feature type="transmembrane region" description="Helical" evidence="11">
    <location>
        <begin position="301"/>
        <end position="321"/>
    </location>
</feature>
<evidence type="ECO:0000256" key="10">
    <source>
        <dbReference type="ARBA" id="ARBA00023136"/>
    </source>
</evidence>
<dbReference type="EMBL" id="CP025085">
    <property type="protein sequence ID" value="AUH00553.1"/>
    <property type="molecule type" value="Genomic_DNA"/>
</dbReference>
<name>A0A2I5TJX3_SERS3</name>
<accession>A0A2I5TJX3</accession>
<keyword evidence="4 11" id="KW-1003">Cell membrane</keyword>
<dbReference type="Proteomes" id="UP000017700">
    <property type="component" value="Chromosome"/>
</dbReference>
<gene>
    <name evidence="11" type="primary">zntB</name>
    <name evidence="12" type="ORF">CWC46_12480</name>
    <name evidence="13" type="ORF">Ser39006_012485</name>
</gene>
<dbReference type="Pfam" id="PF01544">
    <property type="entry name" value="CorA"/>
    <property type="match status" value="1"/>
</dbReference>
<feature type="transmembrane region" description="Helical" evidence="11">
    <location>
        <begin position="268"/>
        <end position="289"/>
    </location>
</feature>
<evidence type="ECO:0000256" key="2">
    <source>
        <dbReference type="ARBA" id="ARBA00009765"/>
    </source>
</evidence>
<evidence type="ECO:0000313" key="14">
    <source>
        <dbReference type="Proteomes" id="UP000017700"/>
    </source>
</evidence>
<protein>
    <recommendedName>
        <fullName evidence="11">Zinc transport protein ZntB</fullName>
    </recommendedName>
</protein>
<dbReference type="InterPro" id="IPR045861">
    <property type="entry name" value="CorA_cytoplasmic_dom"/>
</dbReference>
<organism evidence="13 14">
    <name type="scientific">Serratia sp. (strain ATCC 39006)</name>
    <name type="common">Prodigiosinella confusarubida</name>
    <dbReference type="NCBI Taxonomy" id="104623"/>
    <lineage>
        <taxon>Bacteria</taxon>
        <taxon>Pseudomonadati</taxon>
        <taxon>Pseudomonadota</taxon>
        <taxon>Gammaproteobacteria</taxon>
        <taxon>Enterobacterales</taxon>
        <taxon>Pectobacteriaceae</taxon>
        <taxon>Prodigiosinella</taxon>
    </lineage>
</organism>
<comment type="subcellular location">
    <subcellularLocation>
        <location evidence="11">Cell inner membrane</location>
        <topology evidence="11">Multi-pass membrane protein</topology>
    </subcellularLocation>
    <subcellularLocation>
        <location evidence="1">Cell membrane</location>
        <topology evidence="1">Multi-pass membrane protein</topology>
    </subcellularLocation>
</comment>
<keyword evidence="3 11" id="KW-0813">Transport</keyword>
<dbReference type="InterPro" id="IPR023714">
    <property type="entry name" value="Zn_transp_ZntB"/>
</dbReference>
<evidence type="ECO:0000313" key="12">
    <source>
        <dbReference type="EMBL" id="AUH00553.1"/>
    </source>
</evidence>
<evidence type="ECO:0000256" key="5">
    <source>
        <dbReference type="ARBA" id="ARBA00022519"/>
    </source>
</evidence>
<dbReference type="HAMAP" id="MF_01565">
    <property type="entry name" value="ZntB"/>
    <property type="match status" value="1"/>
</dbReference>
<keyword evidence="14" id="KW-1185">Reference proteome</keyword>
<dbReference type="PANTHER" id="PTHR46494">
    <property type="entry name" value="CORA FAMILY METAL ION TRANSPORTER (EUROFUNG)"/>
    <property type="match status" value="1"/>
</dbReference>
<dbReference type="Proteomes" id="UP000233778">
    <property type="component" value="Chromosome"/>
</dbReference>
<evidence type="ECO:0000256" key="3">
    <source>
        <dbReference type="ARBA" id="ARBA00022448"/>
    </source>
</evidence>
<keyword evidence="8 11" id="KW-1133">Transmembrane helix</keyword>